<evidence type="ECO:0000313" key="3">
    <source>
        <dbReference type="EMBL" id="OHU54015.1"/>
    </source>
</evidence>
<organism evidence="3 6">
    <name type="scientific">Mycobacteroides chelonae</name>
    <name type="common">Mycobacterium chelonae</name>
    <dbReference type="NCBI Taxonomy" id="1774"/>
    <lineage>
        <taxon>Bacteria</taxon>
        <taxon>Bacillati</taxon>
        <taxon>Actinomycetota</taxon>
        <taxon>Actinomycetes</taxon>
        <taxon>Mycobacteriales</taxon>
        <taxon>Mycobacteriaceae</taxon>
        <taxon>Mycobacteroides</taxon>
    </lineage>
</organism>
<name>A0A1S1LI54_MYCCH</name>
<dbReference type="Pfam" id="PF06259">
    <property type="entry name" value="Abhydrolase_8"/>
    <property type="match status" value="1"/>
</dbReference>
<reference evidence="5 6" key="1">
    <citation type="submission" date="2016-10" db="EMBL/GenBank/DDBJ databases">
        <title>Evaluation of Human, Veterinary and Environmental Mycobacterium chelonae Isolates by Core Genome Phylogenomic Analysis, Targeted Gene Comparison, and Anti-microbial Susceptibility Patterns: A Tale of Mistaken Identities.</title>
        <authorList>
            <person name="Fogelson S.B."/>
            <person name="Camus A.C."/>
            <person name="Lorenz W."/>
            <person name="Vasireddy R."/>
            <person name="Vasireddy S."/>
            <person name="Smith T."/>
            <person name="Brown-Elliott B.A."/>
            <person name="Wallace R.J.Jr."/>
            <person name="Hasan N.A."/>
            <person name="Reischl U."/>
            <person name="Sanchez S."/>
        </authorList>
    </citation>
    <scope>NUCLEOTIDE SEQUENCE [LARGE SCALE GENOMIC DNA]</scope>
    <source>
        <strain evidence="3 6">15515</strain>
        <strain evidence="4 5">15518</strain>
    </source>
</reference>
<sequence length="632" mass="68285">MRPTISELRGWNLDALSKAADIARDNARTLDASLDSCDRVFNDASGWFGKTHDAARIKVDQELDHGREVRNVLNRLSDDAEDAGRTLKHAKEYTLQDVDAAVAEGFTVTDTGEVSHPDSAKAQAAADHQRRIQAGLDEVARLDELYGRKLREAVNDLEAMRDGQQDVTLPTGEKIDPDALVDRVRGMSEQERRAFLEGLPPETVHQMVIADPEFMGNTNGVPFDVRADANEINIRNALTDELQNPSPNQARVDQLRAMLEPMNDPFATIPAGGSPADFKIDRKFVMFSTEGNGRMIEQIGDLKPGAPGVGVYVPGTNTNLNGSRSNHDSAVNLAKQSGSPVFLYMENDFPQGLDKATDPSYGLAMAPQLVSFGKELDAEVARHAPGTPTTYIGHSYGGSVVGTAEQMGLRADRVLYASSAGTGILSTEWHNPNPNVQRFSMTAPGDLIGAAQLAPRDSDIPTRFSPFPGVNLDLPPVIPRAPDGDIGNPHAGNPLGGDPDSIPGVTRLDTGYYSDDNKDHPGEVVFGPKGHGSYWDDPKSDAFQNMANVIRGGEVTTYVERGIESNNVDINLGDDSSLNESVKDIAKAYGDQWLSGAKIGPITLPTNPKWEDPYGNPHVTDNPGLGRKVQVR</sequence>
<dbReference type="AlphaFoldDB" id="A0A1S1LI54"/>
<evidence type="ECO:0000313" key="6">
    <source>
        <dbReference type="Proteomes" id="UP000180043"/>
    </source>
</evidence>
<evidence type="ECO:0000256" key="1">
    <source>
        <dbReference type="SAM" id="MobiDB-lite"/>
    </source>
</evidence>
<proteinExistence type="predicted"/>
<protein>
    <recommendedName>
        <fullName evidence="2">DUF1023 domain-containing protein</fullName>
    </recommendedName>
</protein>
<dbReference type="EMBL" id="MLIS01000001">
    <property type="protein sequence ID" value="OHU78767.1"/>
    <property type="molecule type" value="Genomic_DNA"/>
</dbReference>
<comment type="caution">
    <text evidence="3">The sequence shown here is derived from an EMBL/GenBank/DDBJ whole genome shotgun (WGS) entry which is preliminary data.</text>
</comment>
<dbReference type="Proteomes" id="UP000180043">
    <property type="component" value="Unassembled WGS sequence"/>
</dbReference>
<dbReference type="InterPro" id="IPR010427">
    <property type="entry name" value="DUF1023"/>
</dbReference>
<evidence type="ECO:0000313" key="5">
    <source>
        <dbReference type="Proteomes" id="UP000179441"/>
    </source>
</evidence>
<keyword evidence="5" id="KW-1185">Reference proteome</keyword>
<feature type="domain" description="DUF1023" evidence="2">
    <location>
        <begin position="292"/>
        <end position="449"/>
    </location>
</feature>
<dbReference type="Proteomes" id="UP000179441">
    <property type="component" value="Unassembled WGS sequence"/>
</dbReference>
<evidence type="ECO:0000313" key="4">
    <source>
        <dbReference type="EMBL" id="OHU78767.1"/>
    </source>
</evidence>
<dbReference type="RefSeq" id="WP_030096067.1">
    <property type="nucleotide sequence ID" value="NZ_CP050145.1"/>
</dbReference>
<dbReference type="EMBL" id="MLIQ01000017">
    <property type="protein sequence ID" value="OHU54015.1"/>
    <property type="molecule type" value="Genomic_DNA"/>
</dbReference>
<evidence type="ECO:0000259" key="2">
    <source>
        <dbReference type="Pfam" id="PF06259"/>
    </source>
</evidence>
<gene>
    <name evidence="3" type="ORF">BKG82_17075</name>
    <name evidence="4" type="ORF">BKG84_10540</name>
</gene>
<accession>A0A1S1LI54</accession>
<feature type="region of interest" description="Disordered" evidence="1">
    <location>
        <begin position="608"/>
        <end position="632"/>
    </location>
</feature>